<comment type="caution">
    <text evidence="4">The sequence shown here is derived from an EMBL/GenBank/DDBJ whole genome shotgun (WGS) entry which is preliminary data.</text>
</comment>
<feature type="transmembrane region" description="Helical" evidence="2">
    <location>
        <begin position="214"/>
        <end position="232"/>
    </location>
</feature>
<gene>
    <name evidence="4" type="ORF">BYL167_LOCUS603</name>
    <name evidence="5" type="ORF">GIL414_LOCUS873</name>
</gene>
<dbReference type="InterPro" id="IPR005804">
    <property type="entry name" value="FA_desaturase_dom"/>
</dbReference>
<accession>A0A8S2IT09</accession>
<dbReference type="Proteomes" id="UP000681720">
    <property type="component" value="Unassembled WGS sequence"/>
</dbReference>
<dbReference type="AlphaFoldDB" id="A0A8S2IT09"/>
<proteinExistence type="predicted"/>
<dbReference type="GO" id="GO:0016491">
    <property type="term" value="F:oxidoreductase activity"/>
    <property type="evidence" value="ECO:0007669"/>
    <property type="project" value="InterPro"/>
</dbReference>
<feature type="region of interest" description="Disordered" evidence="1">
    <location>
        <begin position="333"/>
        <end position="358"/>
    </location>
</feature>
<feature type="compositionally biased region" description="Low complexity" evidence="1">
    <location>
        <begin position="340"/>
        <end position="351"/>
    </location>
</feature>
<dbReference type="Pfam" id="PF00487">
    <property type="entry name" value="FA_desaturase"/>
    <property type="match status" value="1"/>
</dbReference>
<dbReference type="Proteomes" id="UP000681967">
    <property type="component" value="Unassembled WGS sequence"/>
</dbReference>
<reference evidence="4" key="1">
    <citation type="submission" date="2021-02" db="EMBL/GenBank/DDBJ databases">
        <authorList>
            <person name="Nowell W R."/>
        </authorList>
    </citation>
    <scope>NUCLEOTIDE SEQUENCE</scope>
</reference>
<evidence type="ECO:0000259" key="3">
    <source>
        <dbReference type="Pfam" id="PF00487"/>
    </source>
</evidence>
<keyword evidence="2" id="KW-0472">Membrane</keyword>
<feature type="domain" description="Fatty acid desaturase" evidence="3">
    <location>
        <begin position="147"/>
        <end position="300"/>
    </location>
</feature>
<dbReference type="EMBL" id="CAJOBH010000068">
    <property type="protein sequence ID" value="CAF3756165.1"/>
    <property type="molecule type" value="Genomic_DNA"/>
</dbReference>
<feature type="transmembrane region" description="Helical" evidence="2">
    <location>
        <begin position="80"/>
        <end position="102"/>
    </location>
</feature>
<dbReference type="EMBL" id="CAJOBJ010000124">
    <property type="protein sequence ID" value="CAF3797055.1"/>
    <property type="molecule type" value="Genomic_DNA"/>
</dbReference>
<dbReference type="PANTHER" id="PTHR32100">
    <property type="entry name" value="OMEGA-6 FATTY ACID DESATURASE, CHLOROPLASTIC"/>
    <property type="match status" value="1"/>
</dbReference>
<evidence type="ECO:0000256" key="2">
    <source>
        <dbReference type="SAM" id="Phobius"/>
    </source>
</evidence>
<sequence length="393" mass="45684">MEREECHTNLNEYQLKDEKLNAVLPTTFDRLPTLSEIKVKLPDYCFRPSFRKSITYVIKDIFFVIFAAVLMYKIEHMFQYGILIWPVYWYIQGTIYMAFFVLGHDCGHESFSVYPLLNDTIGNIDKDEAYYPLQIEPYKHAWIEDNLVYAPGPAWFHYLIFGYGPRKINHFNPFEATFDKHFIGVRLSISAYLGMCYLMYLFVIHVSIMSLICYHIIPVFIFACYFVIVTFLHHIEIDVPWFADSEWAYVKGQLSTVDRHYGHVHSLIHSIGTHQIHHLFAKIPHYHLETATVHFRKAFPGLVRVKHNAILPSFIRMFKLFLRQRTIGQDGVGADLNVRSTPTSSTYSSHSRPQDDTIVNTNDAIDVSDVALDTNIVIDGEFSIDLDLTAIYV</sequence>
<dbReference type="InterPro" id="IPR012171">
    <property type="entry name" value="Fatty_acid_desaturase"/>
</dbReference>
<dbReference type="GO" id="GO:0006629">
    <property type="term" value="P:lipid metabolic process"/>
    <property type="evidence" value="ECO:0007669"/>
    <property type="project" value="InterPro"/>
</dbReference>
<keyword evidence="2" id="KW-1133">Transmembrane helix</keyword>
<feature type="transmembrane region" description="Helical" evidence="2">
    <location>
        <begin position="189"/>
        <end position="208"/>
    </location>
</feature>
<evidence type="ECO:0000313" key="6">
    <source>
        <dbReference type="Proteomes" id="UP000681967"/>
    </source>
</evidence>
<protein>
    <recommendedName>
        <fullName evidence="3">Fatty acid desaturase domain-containing protein</fullName>
    </recommendedName>
</protein>
<organism evidence="4 6">
    <name type="scientific">Rotaria magnacalcarata</name>
    <dbReference type="NCBI Taxonomy" id="392030"/>
    <lineage>
        <taxon>Eukaryota</taxon>
        <taxon>Metazoa</taxon>
        <taxon>Spiralia</taxon>
        <taxon>Gnathifera</taxon>
        <taxon>Rotifera</taxon>
        <taxon>Eurotatoria</taxon>
        <taxon>Bdelloidea</taxon>
        <taxon>Philodinida</taxon>
        <taxon>Philodinidae</taxon>
        <taxon>Rotaria</taxon>
    </lineage>
</organism>
<keyword evidence="2" id="KW-0812">Transmembrane</keyword>
<evidence type="ECO:0000313" key="4">
    <source>
        <dbReference type="EMBL" id="CAF3756165.1"/>
    </source>
</evidence>
<evidence type="ECO:0000256" key="1">
    <source>
        <dbReference type="SAM" id="MobiDB-lite"/>
    </source>
</evidence>
<evidence type="ECO:0000313" key="5">
    <source>
        <dbReference type="EMBL" id="CAF3797055.1"/>
    </source>
</evidence>
<name>A0A8S2IT09_9BILA</name>